<accession>A0A8K0UJK0</accession>
<organism evidence="4 5">
    <name type="scientific">Cristinia sonorae</name>
    <dbReference type="NCBI Taxonomy" id="1940300"/>
    <lineage>
        <taxon>Eukaryota</taxon>
        <taxon>Fungi</taxon>
        <taxon>Dikarya</taxon>
        <taxon>Basidiomycota</taxon>
        <taxon>Agaricomycotina</taxon>
        <taxon>Agaricomycetes</taxon>
        <taxon>Agaricomycetidae</taxon>
        <taxon>Agaricales</taxon>
        <taxon>Pleurotineae</taxon>
        <taxon>Stephanosporaceae</taxon>
        <taxon>Cristinia</taxon>
    </lineage>
</organism>
<evidence type="ECO:0000313" key="4">
    <source>
        <dbReference type="EMBL" id="KAH8091733.1"/>
    </source>
</evidence>
<dbReference type="AlphaFoldDB" id="A0A8K0UJK0"/>
<dbReference type="GO" id="GO:0004553">
    <property type="term" value="F:hydrolase activity, hydrolyzing O-glycosyl compounds"/>
    <property type="evidence" value="ECO:0007669"/>
    <property type="project" value="InterPro"/>
</dbReference>
<name>A0A8K0UJK0_9AGAR</name>
<dbReference type="Proteomes" id="UP000813824">
    <property type="component" value="Unassembled WGS sequence"/>
</dbReference>
<reference evidence="4" key="1">
    <citation type="journal article" date="2021" name="New Phytol.">
        <title>Evolutionary innovations through gain and loss of genes in the ectomycorrhizal Boletales.</title>
        <authorList>
            <person name="Wu G."/>
            <person name="Miyauchi S."/>
            <person name="Morin E."/>
            <person name="Kuo A."/>
            <person name="Drula E."/>
            <person name="Varga T."/>
            <person name="Kohler A."/>
            <person name="Feng B."/>
            <person name="Cao Y."/>
            <person name="Lipzen A."/>
            <person name="Daum C."/>
            <person name="Hundley H."/>
            <person name="Pangilinan J."/>
            <person name="Johnson J."/>
            <person name="Barry K."/>
            <person name="LaButti K."/>
            <person name="Ng V."/>
            <person name="Ahrendt S."/>
            <person name="Min B."/>
            <person name="Choi I.G."/>
            <person name="Park H."/>
            <person name="Plett J.M."/>
            <person name="Magnuson J."/>
            <person name="Spatafora J.W."/>
            <person name="Nagy L.G."/>
            <person name="Henrissat B."/>
            <person name="Grigoriev I.V."/>
            <person name="Yang Z.L."/>
            <person name="Xu J."/>
            <person name="Martin F.M."/>
        </authorList>
    </citation>
    <scope>NUCLEOTIDE SEQUENCE</scope>
    <source>
        <strain evidence="4">KKN 215</strain>
    </source>
</reference>
<dbReference type="OrthoDB" id="192832at2759"/>
<dbReference type="GO" id="GO:0009251">
    <property type="term" value="P:glucan catabolic process"/>
    <property type="evidence" value="ECO:0007669"/>
    <property type="project" value="TreeGrafter"/>
</dbReference>
<proteinExistence type="predicted"/>
<dbReference type="PANTHER" id="PTHR10963">
    <property type="entry name" value="GLYCOSYL HYDROLASE-RELATED"/>
    <property type="match status" value="1"/>
</dbReference>
<dbReference type="InterPro" id="IPR000757">
    <property type="entry name" value="Beta-glucanase-like"/>
</dbReference>
<evidence type="ECO:0000313" key="5">
    <source>
        <dbReference type="Proteomes" id="UP000813824"/>
    </source>
</evidence>
<dbReference type="Pfam" id="PF26113">
    <property type="entry name" value="GH16_XgeA"/>
    <property type="match status" value="1"/>
</dbReference>
<gene>
    <name evidence="4" type="ORF">BXZ70DRAFT_993891</name>
</gene>
<dbReference type="InterPro" id="IPR013320">
    <property type="entry name" value="ConA-like_dom_sf"/>
</dbReference>
<keyword evidence="2" id="KW-0732">Signal</keyword>
<comment type="caution">
    <text evidence="4">The sequence shown here is derived from an EMBL/GenBank/DDBJ whole genome shotgun (WGS) entry which is preliminary data.</text>
</comment>
<feature type="signal peptide" evidence="2">
    <location>
        <begin position="1"/>
        <end position="18"/>
    </location>
</feature>
<dbReference type="InterPro" id="IPR050546">
    <property type="entry name" value="Glycosyl_Hydrlase_16"/>
</dbReference>
<dbReference type="SUPFAM" id="SSF49899">
    <property type="entry name" value="Concanavalin A-like lectins/glucanases"/>
    <property type="match status" value="1"/>
</dbReference>
<protein>
    <recommendedName>
        <fullName evidence="3">GH16 domain-containing protein</fullName>
    </recommendedName>
</protein>
<dbReference type="PANTHER" id="PTHR10963:SF24">
    <property type="entry name" value="GLYCOSIDASE C21B10.07-RELATED"/>
    <property type="match status" value="1"/>
</dbReference>
<feature type="region of interest" description="Disordered" evidence="1">
    <location>
        <begin position="327"/>
        <end position="359"/>
    </location>
</feature>
<keyword evidence="5" id="KW-1185">Reference proteome</keyword>
<feature type="chain" id="PRO_5035455676" description="GH16 domain-containing protein" evidence="2">
    <location>
        <begin position="19"/>
        <end position="386"/>
    </location>
</feature>
<evidence type="ECO:0000259" key="3">
    <source>
        <dbReference type="PROSITE" id="PS51762"/>
    </source>
</evidence>
<evidence type="ECO:0000256" key="1">
    <source>
        <dbReference type="SAM" id="MobiDB-lite"/>
    </source>
</evidence>
<feature type="domain" description="GH16" evidence="3">
    <location>
        <begin position="19"/>
        <end position="284"/>
    </location>
</feature>
<dbReference type="Gene3D" id="2.60.120.200">
    <property type="match status" value="1"/>
</dbReference>
<feature type="compositionally biased region" description="Low complexity" evidence="1">
    <location>
        <begin position="327"/>
        <end position="352"/>
    </location>
</feature>
<evidence type="ECO:0000256" key="2">
    <source>
        <dbReference type="SAM" id="SignalP"/>
    </source>
</evidence>
<dbReference type="EMBL" id="JAEVFJ010000035">
    <property type="protein sequence ID" value="KAH8091733.1"/>
    <property type="molecule type" value="Genomic_DNA"/>
</dbReference>
<dbReference type="PROSITE" id="PS51762">
    <property type="entry name" value="GH16_2"/>
    <property type="match status" value="1"/>
</dbReference>
<sequence length="386" mass="40798">MSVLALALVTAAVSLVNAQSWSIAQDLQGNSFFNGFRFNESVIDYNNFGNVHFLSQSAASQAGLFSVDSNQHAIIKVDNTTSAIGDPTFGRNTVYLIGNTALNLGSLVIFDANHIPYGCSVWPGFFTQGAKWPEEGEIDIVENVNLATFNQYSLHTATTCNQAEGATQFGRTTNTNCTVVPELNQNTGCVVQETKPNSFGSSFAQARGGVFAMQWDKDGVRNWFWTRTEVPSDITSTNDHPDPTKWGIPSAFYPASGCDPKTTFGPQFLTLYINLCGAFAGNDNVFASTCGSVAPNCSVLVPDAANYANAYWDINYLRVFTDGTTPSPSSTGSSGASNPTNTGGANSPTNTGTGSGNTGGASLSASVKDMFFVPVAAAVFGLLAMI</sequence>